<dbReference type="SFLD" id="SFLDF00027">
    <property type="entry name" value="p-type_atpase"/>
    <property type="match status" value="1"/>
</dbReference>
<dbReference type="PROSITE" id="PS00154">
    <property type="entry name" value="ATPASE_E1_E2"/>
    <property type="match status" value="1"/>
</dbReference>
<comment type="subcellular location">
    <subcellularLocation>
        <location evidence="11">Cell membrane</location>
    </subcellularLocation>
    <subcellularLocation>
        <location evidence="1">Membrane</location>
        <topology evidence="1">Multi-pass membrane protein</topology>
    </subcellularLocation>
</comment>
<accession>A0ABS0LNH7</accession>
<reference evidence="13 14" key="1">
    <citation type="submission" date="2020-07" db="EMBL/GenBank/DDBJ databases">
        <title>Facklamia lactis sp. nov., isolated from raw milk.</title>
        <authorList>
            <person name="Doll E.V."/>
            <person name="Huptas C."/>
            <person name="Staib L."/>
            <person name="Wenning M."/>
            <person name="Scherer S."/>
        </authorList>
    </citation>
    <scope>NUCLEOTIDE SEQUENCE [LARGE SCALE GENOMIC DNA]</scope>
    <source>
        <strain evidence="13 14">DSM 104272</strain>
    </source>
</reference>
<keyword evidence="8 11" id="KW-0472">Membrane</keyword>
<feature type="domain" description="P-type ATPase A" evidence="12">
    <location>
        <begin position="117"/>
        <end position="218"/>
    </location>
</feature>
<dbReference type="CDD" id="cd02079">
    <property type="entry name" value="P-type_ATPase_HM"/>
    <property type="match status" value="1"/>
</dbReference>
<dbReference type="Pfam" id="PF00122">
    <property type="entry name" value="E1-E2_ATPase"/>
    <property type="match status" value="1"/>
</dbReference>
<dbReference type="InterPro" id="IPR023298">
    <property type="entry name" value="ATPase_P-typ_TM_dom_sf"/>
</dbReference>
<dbReference type="Pfam" id="PF00702">
    <property type="entry name" value="Hydrolase"/>
    <property type="match status" value="1"/>
</dbReference>
<organism evidence="13 14">
    <name type="scientific">Ruoffia tabacinasalis</name>
    <dbReference type="NCBI Taxonomy" id="87458"/>
    <lineage>
        <taxon>Bacteria</taxon>
        <taxon>Bacillati</taxon>
        <taxon>Bacillota</taxon>
        <taxon>Bacilli</taxon>
        <taxon>Lactobacillales</taxon>
        <taxon>Aerococcaceae</taxon>
        <taxon>Ruoffia</taxon>
    </lineage>
</organism>
<dbReference type="PANTHER" id="PTHR48085:SF5">
    <property type="entry name" value="CADMIUM_ZINC-TRANSPORTING ATPASE HMA4-RELATED"/>
    <property type="match status" value="1"/>
</dbReference>
<keyword evidence="5 11" id="KW-0479">Metal-binding</keyword>
<evidence type="ECO:0000256" key="8">
    <source>
        <dbReference type="ARBA" id="ARBA00023136"/>
    </source>
</evidence>
<feature type="transmembrane region" description="Helical" evidence="11">
    <location>
        <begin position="36"/>
        <end position="56"/>
    </location>
</feature>
<keyword evidence="6" id="KW-1278">Translocase</keyword>
<dbReference type="InterPro" id="IPR018303">
    <property type="entry name" value="ATPase_P-typ_P_site"/>
</dbReference>
<feature type="transmembrane region" description="Helical" evidence="11">
    <location>
        <begin position="86"/>
        <end position="104"/>
    </location>
</feature>
<dbReference type="InterPro" id="IPR051014">
    <property type="entry name" value="Cation_Transport_ATPase_IB"/>
</dbReference>
<dbReference type="NCBIfam" id="TIGR01494">
    <property type="entry name" value="ATPase_P-type"/>
    <property type="match status" value="1"/>
</dbReference>
<dbReference type="PRINTS" id="PR00119">
    <property type="entry name" value="CATATPASE"/>
</dbReference>
<evidence type="ECO:0000256" key="1">
    <source>
        <dbReference type="ARBA" id="ARBA00004141"/>
    </source>
</evidence>
<dbReference type="InterPro" id="IPR023214">
    <property type="entry name" value="HAD_sf"/>
</dbReference>
<dbReference type="Gene3D" id="2.70.150.10">
    <property type="entry name" value="Calcium-transporting ATPase, cytoplasmic transduction domain A"/>
    <property type="match status" value="1"/>
</dbReference>
<protein>
    <recommendedName>
        <fullName evidence="9">Cd(2+)-exporting ATPase</fullName>
        <ecNumber evidence="9">7.2.2.21</ecNumber>
    </recommendedName>
</protein>
<dbReference type="InterPro" id="IPR044492">
    <property type="entry name" value="P_typ_ATPase_HD_dom"/>
</dbReference>
<dbReference type="Proteomes" id="UP000823401">
    <property type="component" value="Unassembled WGS sequence"/>
</dbReference>
<keyword evidence="7 11" id="KW-1133">Transmembrane helix</keyword>
<evidence type="ECO:0000256" key="4">
    <source>
        <dbReference type="ARBA" id="ARBA00022692"/>
    </source>
</evidence>
<dbReference type="InterPro" id="IPR023299">
    <property type="entry name" value="ATPase_P-typ_cyto_dom_N"/>
</dbReference>
<evidence type="ECO:0000259" key="12">
    <source>
        <dbReference type="Pfam" id="PF00122"/>
    </source>
</evidence>
<keyword evidence="11" id="KW-0547">Nucleotide-binding</keyword>
<evidence type="ECO:0000256" key="11">
    <source>
        <dbReference type="RuleBase" id="RU362081"/>
    </source>
</evidence>
<comment type="similarity">
    <text evidence="2 11">Belongs to the cation transport ATPase (P-type) (TC 3.A.3) family. Type IB subfamily.</text>
</comment>
<evidence type="ECO:0000256" key="3">
    <source>
        <dbReference type="ARBA" id="ARBA00022539"/>
    </source>
</evidence>
<keyword evidence="11" id="KW-1003">Cell membrane</keyword>
<evidence type="ECO:0000256" key="2">
    <source>
        <dbReference type="ARBA" id="ARBA00006024"/>
    </source>
</evidence>
<dbReference type="Gene3D" id="3.40.50.1000">
    <property type="entry name" value="HAD superfamily/HAD-like"/>
    <property type="match status" value="1"/>
</dbReference>
<feature type="transmembrane region" description="Helical" evidence="11">
    <location>
        <begin position="593"/>
        <end position="611"/>
    </location>
</feature>
<feature type="transmembrane region" description="Helical" evidence="11">
    <location>
        <begin position="12"/>
        <end position="30"/>
    </location>
</feature>
<keyword evidence="3" id="KW-0104">Cadmium</keyword>
<dbReference type="SFLD" id="SFLDG00002">
    <property type="entry name" value="C1.7:_P-type_atpase_like"/>
    <property type="match status" value="1"/>
</dbReference>
<dbReference type="InterPro" id="IPR027256">
    <property type="entry name" value="P-typ_ATPase_IB"/>
</dbReference>
<feature type="transmembrane region" description="Helical" evidence="11">
    <location>
        <begin position="258"/>
        <end position="284"/>
    </location>
</feature>
<feature type="transmembrane region" description="Helical" evidence="11">
    <location>
        <begin position="234"/>
        <end position="252"/>
    </location>
</feature>
<dbReference type="NCBIfam" id="TIGR01511">
    <property type="entry name" value="ATPase-IB1_Cu"/>
    <property type="match status" value="1"/>
</dbReference>
<keyword evidence="4 11" id="KW-0812">Transmembrane</keyword>
<evidence type="ECO:0000313" key="14">
    <source>
        <dbReference type="Proteomes" id="UP000823401"/>
    </source>
</evidence>
<dbReference type="InterPro" id="IPR001757">
    <property type="entry name" value="P_typ_ATPase"/>
</dbReference>
<feature type="transmembrane region" description="Helical" evidence="11">
    <location>
        <begin position="63"/>
        <end position="80"/>
    </location>
</feature>
<sequence>MQRFILSQKKLITLLSGILIAIGFFSHFVLNNAILFNVTFIIASILGVLPIAIQAYQALKVKVVSIDVLVTIAVIGAFLIQNFEESAIVTFLFLFGSYLEQRTLNQTRSAIKELTNMAPESALLLTDSGEFEMVDVDEVDEGDTLLVKTGAKVPVDGTVLSGEGHINEASITGEAVPVTKQLNSEVFAGTILENGTLQIRADKVGEDTTFGKIIELVEEAQDSKSEAERFIDRFSKYYTPIVLLLAFVVWIFTQNVELAITILVLGCPGALVIGVPVSNVAGIGNGARNGILLKGSEVIHDFSRVDTIVFDKTGTLTVGNPEVAERLSYGDDDDLTLSYLASVENESDHPLAKAILNDIGSVSFLPVDQTDVVKGGGIVAHIDQKRVAVGNPALMEKEQISLTSQMQADIERLERNGNSIVITAVDGVVKYVMGIRDQIRPGVKQDLQKLKDFGVKNLVMLSGDNQGTVDLVAKQLGLTQAHGHMLPEDKSAHIKKLQEQGQIVAFVGDGVNDSPSLALADIGIAMGSGTDVAIETSDVVLMNSDFSRLPHALGLTRATARNMTQNIIIAIGVVAILVASLFFSNWMNMSIGMLVHEASILVVIFNGMRLLRYRLKDSSNKMESKQNATQTAK</sequence>
<dbReference type="PRINTS" id="PR00941">
    <property type="entry name" value="CDATPASE"/>
</dbReference>
<gene>
    <name evidence="13" type="ORF">HYQ42_09255</name>
</gene>
<comment type="catalytic activity">
    <reaction evidence="10">
        <text>Cd(2+)(in) + ATP + H2O = Cd(2+)(out) + ADP + phosphate + H(+)</text>
        <dbReference type="Rhea" id="RHEA:12132"/>
        <dbReference type="ChEBI" id="CHEBI:15377"/>
        <dbReference type="ChEBI" id="CHEBI:15378"/>
        <dbReference type="ChEBI" id="CHEBI:30616"/>
        <dbReference type="ChEBI" id="CHEBI:43474"/>
        <dbReference type="ChEBI" id="CHEBI:48775"/>
        <dbReference type="ChEBI" id="CHEBI:456216"/>
        <dbReference type="EC" id="7.2.2.21"/>
    </reaction>
</comment>
<dbReference type="SFLD" id="SFLDS00003">
    <property type="entry name" value="Haloacid_Dehalogenase"/>
    <property type="match status" value="1"/>
</dbReference>
<dbReference type="EC" id="7.2.2.21" evidence="9"/>
<evidence type="ECO:0000256" key="9">
    <source>
        <dbReference type="ARBA" id="ARBA00039103"/>
    </source>
</evidence>
<keyword evidence="11" id="KW-0067">ATP-binding</keyword>
<dbReference type="Gene3D" id="3.40.1110.10">
    <property type="entry name" value="Calcium-transporting ATPase, cytoplasmic domain N"/>
    <property type="match status" value="1"/>
</dbReference>
<dbReference type="NCBIfam" id="TIGR01525">
    <property type="entry name" value="ATPase-IB_hvy"/>
    <property type="match status" value="1"/>
</dbReference>
<evidence type="ECO:0000256" key="7">
    <source>
        <dbReference type="ARBA" id="ARBA00022989"/>
    </source>
</evidence>
<dbReference type="SUPFAM" id="SSF81665">
    <property type="entry name" value="Calcium ATPase, transmembrane domain M"/>
    <property type="match status" value="1"/>
</dbReference>
<evidence type="ECO:0000256" key="5">
    <source>
        <dbReference type="ARBA" id="ARBA00022723"/>
    </source>
</evidence>
<evidence type="ECO:0000313" key="13">
    <source>
        <dbReference type="EMBL" id="MBG9978974.1"/>
    </source>
</evidence>
<dbReference type="SUPFAM" id="SSF56784">
    <property type="entry name" value="HAD-like"/>
    <property type="match status" value="1"/>
</dbReference>
<comment type="caution">
    <text evidence="13">The sequence shown here is derived from an EMBL/GenBank/DDBJ whole genome shotgun (WGS) entry which is preliminary data.</text>
</comment>
<dbReference type="InterPro" id="IPR036412">
    <property type="entry name" value="HAD-like_sf"/>
</dbReference>
<dbReference type="PANTHER" id="PTHR48085">
    <property type="entry name" value="CADMIUM/ZINC-TRANSPORTING ATPASE HMA2-RELATED"/>
    <property type="match status" value="1"/>
</dbReference>
<feature type="transmembrane region" description="Helical" evidence="11">
    <location>
        <begin position="567"/>
        <end position="587"/>
    </location>
</feature>
<dbReference type="InterPro" id="IPR008250">
    <property type="entry name" value="ATPase_P-typ_transduc_dom_A_sf"/>
</dbReference>
<keyword evidence="14" id="KW-1185">Reference proteome</keyword>
<proteinExistence type="inferred from homology"/>
<name>A0ABS0LNH7_9LACT</name>
<dbReference type="InterPro" id="IPR059000">
    <property type="entry name" value="ATPase_P-type_domA"/>
</dbReference>
<dbReference type="SUPFAM" id="SSF81653">
    <property type="entry name" value="Calcium ATPase, transduction domain A"/>
    <property type="match status" value="1"/>
</dbReference>
<evidence type="ECO:0000256" key="10">
    <source>
        <dbReference type="ARBA" id="ARBA00049338"/>
    </source>
</evidence>
<dbReference type="RefSeq" id="WP_197105018.1">
    <property type="nucleotide sequence ID" value="NZ_JACCEL010000024.1"/>
</dbReference>
<dbReference type="EMBL" id="JACCEL010000024">
    <property type="protein sequence ID" value="MBG9978974.1"/>
    <property type="molecule type" value="Genomic_DNA"/>
</dbReference>
<evidence type="ECO:0000256" key="6">
    <source>
        <dbReference type="ARBA" id="ARBA00022967"/>
    </source>
</evidence>